<keyword evidence="2" id="KW-1185">Reference proteome</keyword>
<reference evidence="2" key="2">
    <citation type="submission" date="2015-03" db="EMBL/GenBank/DDBJ databases">
        <title>The genome and structure of Sinorhizobium meliloti phage phiM9.</title>
        <authorList>
            <person name="Johnson M.C."/>
            <person name="Tatum K.B."/>
            <person name="Lynn J.S."/>
            <person name="Brewer T.E."/>
            <person name="Washburn B.K."/>
            <person name="Stroupe M.E."/>
            <person name="Jones K.M."/>
        </authorList>
    </citation>
    <scope>NUCLEOTIDE SEQUENCE [LARGE SCALE GENOMIC DNA]</scope>
</reference>
<dbReference type="GeneID" id="26517794"/>
<dbReference type="InterPro" id="IPR046053">
    <property type="entry name" value="DUF6011"/>
</dbReference>
<evidence type="ECO:0000313" key="1">
    <source>
        <dbReference type="EMBL" id="AKE44742.1"/>
    </source>
</evidence>
<accession>A0A0F6R505</accession>
<dbReference type="OrthoDB" id="26309at10239"/>
<protein>
    <submittedName>
        <fullName evidence="1">Uncharacterized protein</fullName>
    </submittedName>
</protein>
<name>A0A0F6R505_9CAUD</name>
<sequence length="138" mass="15804">MQSHSDIKQFIYGGKAIFTLRSRKTSTRYTFKVKKKSDECFFVSYLVGPGHYEYIGTIMGRRGQRFFRTTSKSKVTMESTPVKAFKWSLDQFECGHLPADLEFFHEGRCAKCARPLTVPESIKTGFGPECAKSRYACN</sequence>
<organism evidence="1 2">
    <name type="scientific">Sinorhizobium phage phiM9</name>
    <dbReference type="NCBI Taxonomy" id="1636182"/>
    <lineage>
        <taxon>Viruses</taxon>
        <taxon>Duplodnaviria</taxon>
        <taxon>Heunggongvirae</taxon>
        <taxon>Uroviricota</taxon>
        <taxon>Caudoviricetes</taxon>
        <taxon>Pootjesviridae</taxon>
        <taxon>Emnonavirus</taxon>
        <taxon>Emnonavirus phiM9</taxon>
    </lineage>
</organism>
<dbReference type="Proteomes" id="UP000033804">
    <property type="component" value="Segment"/>
</dbReference>
<dbReference type="KEGG" id="vg:26517794"/>
<gene>
    <name evidence="1" type="ORF">Sm_phiM9_114</name>
</gene>
<proteinExistence type="predicted"/>
<evidence type="ECO:0000313" key="2">
    <source>
        <dbReference type="Proteomes" id="UP000033804"/>
    </source>
</evidence>
<reference evidence="1 2" key="1">
    <citation type="journal article" date="2015" name="J. Virol.">
        <title>Sinorhizobium meliloti Phage ?M9 Defines a New Group of T4 Superfamily Phages with Unusual Genomic Features but a Common T=16 Capsid.</title>
        <authorList>
            <person name="Johnson M.C."/>
            <person name="Tatum K.B."/>
            <person name="Lynn J.S."/>
            <person name="Brewer T.E."/>
            <person name="Lu S."/>
            <person name="Washburn B.K."/>
            <person name="Stroupe M.E."/>
            <person name="Jones K.M."/>
        </authorList>
    </citation>
    <scope>NUCLEOTIDE SEQUENCE [LARGE SCALE GENOMIC DNA]</scope>
</reference>
<dbReference type="Pfam" id="PF19474">
    <property type="entry name" value="DUF6011"/>
    <property type="match status" value="1"/>
</dbReference>
<dbReference type="EMBL" id="KP881232">
    <property type="protein sequence ID" value="AKE44742.1"/>
    <property type="molecule type" value="Genomic_DNA"/>
</dbReference>
<dbReference type="RefSeq" id="YP_009189496.1">
    <property type="nucleotide sequence ID" value="NC_028676.1"/>
</dbReference>